<sequence length="155" mass="16565">MSSAITVRQQLAVRPGAQYDTEPRTLSFGRGSLFSFPLHSTSYEADAATVRIPAGIKLRLTSASVDPREMSEFLRTTGKTSGSGVSLRFSSEENGDMLPMCTFDGERGGDYSQTGLGIEVEGPRIVRLAAIVERGCKVGSALNVNVFGSVRKGDL</sequence>
<reference evidence="1 2" key="1">
    <citation type="submission" date="2024-10" db="EMBL/GenBank/DDBJ databases">
        <title>Updated reference genomes for cyclostephanoid diatoms.</title>
        <authorList>
            <person name="Roberts W.R."/>
            <person name="Alverson A.J."/>
        </authorList>
    </citation>
    <scope>NUCLEOTIDE SEQUENCE [LARGE SCALE GENOMIC DNA]</scope>
    <source>
        <strain evidence="1 2">AJA276-08</strain>
    </source>
</reference>
<keyword evidence="2" id="KW-1185">Reference proteome</keyword>
<protein>
    <recommendedName>
        <fullName evidence="3">Altered inheritance of mitochondria protein 24, mitochondrial</fullName>
    </recommendedName>
</protein>
<accession>A0ABD3MUL2</accession>
<dbReference type="EMBL" id="JALLAZ020001713">
    <property type="protein sequence ID" value="KAL3767102.1"/>
    <property type="molecule type" value="Genomic_DNA"/>
</dbReference>
<dbReference type="Proteomes" id="UP001530315">
    <property type="component" value="Unassembled WGS sequence"/>
</dbReference>
<name>A0ABD3MUL2_9STRA</name>
<evidence type="ECO:0008006" key="3">
    <source>
        <dbReference type="Google" id="ProtNLM"/>
    </source>
</evidence>
<dbReference type="AlphaFoldDB" id="A0ABD3MUL2"/>
<proteinExistence type="predicted"/>
<evidence type="ECO:0000313" key="1">
    <source>
        <dbReference type="EMBL" id="KAL3767102.1"/>
    </source>
</evidence>
<organism evidence="1 2">
    <name type="scientific">Stephanodiscus triporus</name>
    <dbReference type="NCBI Taxonomy" id="2934178"/>
    <lineage>
        <taxon>Eukaryota</taxon>
        <taxon>Sar</taxon>
        <taxon>Stramenopiles</taxon>
        <taxon>Ochrophyta</taxon>
        <taxon>Bacillariophyta</taxon>
        <taxon>Coscinodiscophyceae</taxon>
        <taxon>Thalassiosirophycidae</taxon>
        <taxon>Stephanodiscales</taxon>
        <taxon>Stephanodiscaceae</taxon>
        <taxon>Stephanodiscus</taxon>
    </lineage>
</organism>
<gene>
    <name evidence="1" type="ORF">ACHAW5_010819</name>
</gene>
<comment type="caution">
    <text evidence="1">The sequence shown here is derived from an EMBL/GenBank/DDBJ whole genome shotgun (WGS) entry which is preliminary data.</text>
</comment>
<evidence type="ECO:0000313" key="2">
    <source>
        <dbReference type="Proteomes" id="UP001530315"/>
    </source>
</evidence>